<evidence type="ECO:0000256" key="6">
    <source>
        <dbReference type="ARBA" id="ARBA00022676"/>
    </source>
</evidence>
<evidence type="ECO:0000256" key="19">
    <source>
        <dbReference type="RuleBase" id="RU361242"/>
    </source>
</evidence>
<keyword evidence="16 19" id="KW-0464">Manganese</keyword>
<sequence length="494" mass="55713">PKFSEADYLRGDALKEGEDAYGKNQFNQAISDKIGGDRDVPDTRHSHCRYEAYPSTLPATSIIITFHNEARSTLLRTVKSILNKTPPNLVNEIILVDDFSDDAEDGLLLMGLPKVKVLRNNKRQGLIRSRVKGSDTAKSDVLTFLDSHCECNTDWLQPLLKRVVQNKKAVVSPIIDVINMDDFSYIGASADIKGGFDWSLHFKWDNLTPEQKQSRRSTPIAPIKTPMIAGGLFVVTKSWFEEMGKYDTMMDIWGGENFEISFRTWQCGGSMEIIPCSRVGHVFRKRHPYTFPDGNANTYMKNTRRTAEVWMDEYKRFYYAARPMARSALYGSIKSRKELRKRLQCKPFKWYLQNVYPELQIPDSQDVSFGELKQGKSCLDTLGSQAGGSVGMFDCHGQAGNQEWALTKKSTVRHLDLCLTLGSGGAVTLEGCRDGDPKQIWEQTSPQHTLRHKQSGLCLDSKEAKSGGHVRGEHCKRGEFAQIWQFSLNMNGGS</sequence>
<dbReference type="FunFam" id="3.90.550.10:FF:000020">
    <property type="entry name" value="Polypeptide N-acetylgalactosaminyltransferase"/>
    <property type="match status" value="1"/>
</dbReference>
<dbReference type="EC" id="2.4.1.-" evidence="19"/>
<name>A7T197_NEMVE</name>
<evidence type="ECO:0000313" key="22">
    <source>
        <dbReference type="Proteomes" id="UP000001593"/>
    </source>
</evidence>
<dbReference type="Proteomes" id="UP000001593">
    <property type="component" value="Unassembled WGS sequence"/>
</dbReference>
<dbReference type="GO" id="GO:0000139">
    <property type="term" value="C:Golgi membrane"/>
    <property type="evidence" value="ECO:0007669"/>
    <property type="project" value="UniProtKB-SubCell"/>
</dbReference>
<evidence type="ECO:0000256" key="3">
    <source>
        <dbReference type="ARBA" id="ARBA00004922"/>
    </source>
</evidence>
<dbReference type="SUPFAM" id="SSF50370">
    <property type="entry name" value="Ricin B-like lectins"/>
    <property type="match status" value="1"/>
</dbReference>
<dbReference type="SUPFAM" id="SSF53448">
    <property type="entry name" value="Nucleotide-diphospho-sugar transferases"/>
    <property type="match status" value="1"/>
</dbReference>
<evidence type="ECO:0000256" key="14">
    <source>
        <dbReference type="ARBA" id="ARBA00023136"/>
    </source>
</evidence>
<dbReference type="GO" id="GO:0004653">
    <property type="term" value="F:polypeptide N-acetylgalactosaminyltransferase activity"/>
    <property type="evidence" value="ECO:0000318"/>
    <property type="project" value="GO_Central"/>
</dbReference>
<dbReference type="HOGENOM" id="CLU_013477_0_2_1"/>
<protein>
    <recommendedName>
        <fullName evidence="5 19">Polypeptide N-acetylgalactosaminyltransferase</fullName>
        <ecNumber evidence="19">2.4.1.-</ecNumber>
    </recommendedName>
    <alternativeName>
        <fullName evidence="19">Protein-UDP acetylgalactosaminyltransferase</fullName>
    </alternativeName>
</protein>
<organism evidence="21 22">
    <name type="scientific">Nematostella vectensis</name>
    <name type="common">Starlet sea anemone</name>
    <dbReference type="NCBI Taxonomy" id="45351"/>
    <lineage>
        <taxon>Eukaryota</taxon>
        <taxon>Metazoa</taxon>
        <taxon>Cnidaria</taxon>
        <taxon>Anthozoa</taxon>
        <taxon>Hexacorallia</taxon>
        <taxon>Actiniaria</taxon>
        <taxon>Edwardsiidae</taxon>
        <taxon>Nematostella</taxon>
    </lineage>
</organism>
<keyword evidence="11" id="KW-0735">Signal-anchor</keyword>
<comment type="similarity">
    <text evidence="4 19">Belongs to the glycosyltransferase 2 family. GalNAc-T subfamily.</text>
</comment>
<dbReference type="InterPro" id="IPR045885">
    <property type="entry name" value="GalNAc-T"/>
</dbReference>
<keyword evidence="13 19" id="KW-0333">Golgi apparatus</keyword>
<keyword evidence="9" id="KW-0479">Metal-binding</keyword>
<comment type="subcellular location">
    <subcellularLocation>
        <location evidence="2 19">Golgi apparatus membrane</location>
        <topology evidence="2 19">Single-pass type II membrane protein</topology>
    </subcellularLocation>
</comment>
<evidence type="ECO:0000256" key="13">
    <source>
        <dbReference type="ARBA" id="ARBA00023034"/>
    </source>
</evidence>
<dbReference type="AlphaFoldDB" id="A7T197"/>
<evidence type="ECO:0000256" key="9">
    <source>
        <dbReference type="ARBA" id="ARBA00022723"/>
    </source>
</evidence>
<dbReference type="Gene3D" id="2.80.10.50">
    <property type="match status" value="1"/>
</dbReference>
<evidence type="ECO:0000256" key="7">
    <source>
        <dbReference type="ARBA" id="ARBA00022679"/>
    </source>
</evidence>
<evidence type="ECO:0000256" key="2">
    <source>
        <dbReference type="ARBA" id="ARBA00004323"/>
    </source>
</evidence>
<dbReference type="PANTHER" id="PTHR11675:SF119">
    <property type="entry name" value="POLYPEPTIDE N-ACETYLGALACTOSAMINYLTRANSFERASE 2"/>
    <property type="match status" value="1"/>
</dbReference>
<reference evidence="21 22" key="1">
    <citation type="journal article" date="2007" name="Science">
        <title>Sea anemone genome reveals ancestral eumetazoan gene repertoire and genomic organization.</title>
        <authorList>
            <person name="Putnam N.H."/>
            <person name="Srivastava M."/>
            <person name="Hellsten U."/>
            <person name="Dirks B."/>
            <person name="Chapman J."/>
            <person name="Salamov A."/>
            <person name="Terry A."/>
            <person name="Shapiro H."/>
            <person name="Lindquist E."/>
            <person name="Kapitonov V.V."/>
            <person name="Jurka J."/>
            <person name="Genikhovich G."/>
            <person name="Grigoriev I.V."/>
            <person name="Lucas S.M."/>
            <person name="Steele R.E."/>
            <person name="Finnerty J.R."/>
            <person name="Technau U."/>
            <person name="Martindale M.Q."/>
            <person name="Rokhsar D.S."/>
        </authorList>
    </citation>
    <scope>NUCLEOTIDE SEQUENCE [LARGE SCALE GENOMIC DNA]</scope>
    <source>
        <strain evidence="22">CH2 X CH6</strain>
    </source>
</reference>
<evidence type="ECO:0000256" key="4">
    <source>
        <dbReference type="ARBA" id="ARBA00005680"/>
    </source>
</evidence>
<evidence type="ECO:0000256" key="10">
    <source>
        <dbReference type="ARBA" id="ARBA00022734"/>
    </source>
</evidence>
<dbReference type="Pfam" id="PF00652">
    <property type="entry name" value="Ricin_B_lectin"/>
    <property type="match status" value="1"/>
</dbReference>
<keyword evidence="22" id="KW-1185">Reference proteome</keyword>
<dbReference type="InterPro" id="IPR029044">
    <property type="entry name" value="Nucleotide-diphossugar_trans"/>
</dbReference>
<dbReference type="PhylomeDB" id="A7T197"/>
<keyword evidence="10 19" id="KW-0430">Lectin</keyword>
<evidence type="ECO:0000259" key="20">
    <source>
        <dbReference type="SMART" id="SM00458"/>
    </source>
</evidence>
<dbReference type="InterPro" id="IPR000772">
    <property type="entry name" value="Ricin_B_lectin"/>
</dbReference>
<evidence type="ECO:0000256" key="17">
    <source>
        <dbReference type="ARBA" id="ARBA00050905"/>
    </source>
</evidence>
<feature type="domain" description="Ricin B lectin" evidence="20">
    <location>
        <begin position="363"/>
        <end position="487"/>
    </location>
</feature>
<dbReference type="UniPathway" id="UPA00378"/>
<gene>
    <name evidence="21" type="ORF">NEMVEDRAFT_v1g141560</name>
</gene>
<accession>A7T197</accession>
<comment type="catalytic activity">
    <reaction evidence="17">
        <text>L-threonyl-[protein] + UDP-N-acetyl-alpha-D-galactosamine = a 3-O-[N-acetyl-alpha-D-galactosaminyl]-L-threonyl-[protein] + UDP + H(+)</text>
        <dbReference type="Rhea" id="RHEA:52424"/>
        <dbReference type="Rhea" id="RHEA-COMP:11060"/>
        <dbReference type="Rhea" id="RHEA-COMP:11689"/>
        <dbReference type="ChEBI" id="CHEBI:15378"/>
        <dbReference type="ChEBI" id="CHEBI:30013"/>
        <dbReference type="ChEBI" id="CHEBI:58223"/>
        <dbReference type="ChEBI" id="CHEBI:67138"/>
        <dbReference type="ChEBI" id="CHEBI:87075"/>
        <dbReference type="EC" id="2.4.1.41"/>
    </reaction>
</comment>
<dbReference type="GO" id="GO:0030246">
    <property type="term" value="F:carbohydrate binding"/>
    <property type="evidence" value="ECO:0007669"/>
    <property type="project" value="UniProtKB-KW"/>
</dbReference>
<dbReference type="PANTHER" id="PTHR11675">
    <property type="entry name" value="N-ACETYLGALACTOSAMINYLTRANSFERASE"/>
    <property type="match status" value="1"/>
</dbReference>
<dbReference type="eggNOG" id="KOG3738">
    <property type="taxonomic scope" value="Eukaryota"/>
</dbReference>
<comment type="catalytic activity">
    <reaction evidence="18">
        <text>L-seryl-[protein] + UDP-N-acetyl-alpha-D-galactosamine = a 3-O-[N-acetyl-alpha-D-galactosaminyl]-L-seryl-[protein] + UDP + H(+)</text>
        <dbReference type="Rhea" id="RHEA:23956"/>
        <dbReference type="Rhea" id="RHEA-COMP:9863"/>
        <dbReference type="Rhea" id="RHEA-COMP:12788"/>
        <dbReference type="ChEBI" id="CHEBI:15378"/>
        <dbReference type="ChEBI" id="CHEBI:29999"/>
        <dbReference type="ChEBI" id="CHEBI:53604"/>
        <dbReference type="ChEBI" id="CHEBI:58223"/>
        <dbReference type="ChEBI" id="CHEBI:67138"/>
        <dbReference type="EC" id="2.4.1.41"/>
    </reaction>
</comment>
<dbReference type="InParanoid" id="A7T197"/>
<dbReference type="OMA" id="QEWAFSK"/>
<evidence type="ECO:0000256" key="12">
    <source>
        <dbReference type="ARBA" id="ARBA00022989"/>
    </source>
</evidence>
<evidence type="ECO:0000256" key="15">
    <source>
        <dbReference type="ARBA" id="ARBA00023157"/>
    </source>
</evidence>
<dbReference type="Gene3D" id="3.90.550.10">
    <property type="entry name" value="Spore Coat Polysaccharide Biosynthesis Protein SpsA, Chain A"/>
    <property type="match status" value="1"/>
</dbReference>
<keyword evidence="6 19" id="KW-0328">Glycosyltransferase</keyword>
<evidence type="ECO:0000313" key="21">
    <source>
        <dbReference type="EMBL" id="EDO30269.1"/>
    </source>
</evidence>
<keyword evidence="15 19" id="KW-1015">Disulfide bond</keyword>
<proteinExistence type="inferred from homology"/>
<comment type="cofactor">
    <cofactor evidence="1 19">
        <name>Mn(2+)</name>
        <dbReference type="ChEBI" id="CHEBI:29035"/>
    </cofactor>
</comment>
<evidence type="ECO:0000256" key="11">
    <source>
        <dbReference type="ARBA" id="ARBA00022968"/>
    </source>
</evidence>
<dbReference type="InterPro" id="IPR035992">
    <property type="entry name" value="Ricin_B-like_lectins"/>
</dbReference>
<keyword evidence="7 19" id="KW-0808">Transferase</keyword>
<evidence type="ECO:0000256" key="18">
    <source>
        <dbReference type="ARBA" id="ARBA00052209"/>
    </source>
</evidence>
<dbReference type="Pfam" id="PF00535">
    <property type="entry name" value="Glycos_transf_2"/>
    <property type="match status" value="1"/>
</dbReference>
<dbReference type="CDD" id="cd02510">
    <property type="entry name" value="pp-GalNAc-T"/>
    <property type="match status" value="1"/>
</dbReference>
<keyword evidence="12" id="KW-1133">Transmembrane helix</keyword>
<dbReference type="InterPro" id="IPR001173">
    <property type="entry name" value="Glyco_trans_2-like"/>
</dbReference>
<evidence type="ECO:0000256" key="8">
    <source>
        <dbReference type="ARBA" id="ARBA00022692"/>
    </source>
</evidence>
<feature type="non-terminal residue" evidence="21">
    <location>
        <position position="1"/>
    </location>
</feature>
<keyword evidence="8" id="KW-0812">Transmembrane</keyword>
<evidence type="ECO:0000256" key="16">
    <source>
        <dbReference type="ARBA" id="ARBA00023211"/>
    </source>
</evidence>
<keyword evidence="14" id="KW-0472">Membrane</keyword>
<dbReference type="KEGG" id="nve:5501001"/>
<dbReference type="GO" id="GO:0006493">
    <property type="term" value="P:protein O-linked glycosylation"/>
    <property type="evidence" value="ECO:0000318"/>
    <property type="project" value="GO_Central"/>
</dbReference>
<dbReference type="GO" id="GO:0046872">
    <property type="term" value="F:metal ion binding"/>
    <property type="evidence" value="ECO:0007669"/>
    <property type="project" value="UniProtKB-KW"/>
</dbReference>
<dbReference type="GO" id="GO:0005794">
    <property type="term" value="C:Golgi apparatus"/>
    <property type="evidence" value="ECO:0000318"/>
    <property type="project" value="GO_Central"/>
</dbReference>
<dbReference type="PROSITE" id="PS50231">
    <property type="entry name" value="RICIN_B_LECTIN"/>
    <property type="match status" value="1"/>
</dbReference>
<dbReference type="OrthoDB" id="429263at2759"/>
<dbReference type="SMART" id="SM00458">
    <property type="entry name" value="RICIN"/>
    <property type="match status" value="1"/>
</dbReference>
<evidence type="ECO:0000256" key="5">
    <source>
        <dbReference type="ARBA" id="ARBA00012644"/>
    </source>
</evidence>
<dbReference type="EMBL" id="DS470092">
    <property type="protein sequence ID" value="EDO30269.1"/>
    <property type="molecule type" value="Genomic_DNA"/>
</dbReference>
<dbReference type="CDD" id="cd23434">
    <property type="entry name" value="beta-trefoil_Ricin_GALNT2"/>
    <property type="match status" value="1"/>
</dbReference>
<comment type="pathway">
    <text evidence="3 19">Protein modification; protein glycosylation.</text>
</comment>
<evidence type="ECO:0000256" key="1">
    <source>
        <dbReference type="ARBA" id="ARBA00001936"/>
    </source>
</evidence>